<feature type="repeat" description="TPR" evidence="8">
    <location>
        <begin position="682"/>
        <end position="715"/>
    </location>
</feature>
<evidence type="ECO:0000256" key="7">
    <source>
        <dbReference type="ARBA" id="ARBA00023140"/>
    </source>
</evidence>
<dbReference type="PROSITE" id="PS50005">
    <property type="entry name" value="TPR"/>
    <property type="match status" value="2"/>
</dbReference>
<gene>
    <name evidence="9" type="primary">PEX5</name>
    <name evidence="9" type="ORF">QJS10_CPA08g01927</name>
</gene>
<evidence type="ECO:0000256" key="5">
    <source>
        <dbReference type="ARBA" id="ARBA00022737"/>
    </source>
</evidence>
<keyword evidence="5" id="KW-0677">Repeat</keyword>
<evidence type="ECO:0000256" key="6">
    <source>
        <dbReference type="ARBA" id="ARBA00022803"/>
    </source>
</evidence>
<dbReference type="Gene3D" id="1.25.40.10">
    <property type="entry name" value="Tetratricopeptide repeat domain"/>
    <property type="match status" value="2"/>
</dbReference>
<evidence type="ECO:0000313" key="9">
    <source>
        <dbReference type="EMBL" id="KAK1310946.1"/>
    </source>
</evidence>
<organism evidence="9 10">
    <name type="scientific">Acorus calamus</name>
    <name type="common">Sweet flag</name>
    <dbReference type="NCBI Taxonomy" id="4465"/>
    <lineage>
        <taxon>Eukaryota</taxon>
        <taxon>Viridiplantae</taxon>
        <taxon>Streptophyta</taxon>
        <taxon>Embryophyta</taxon>
        <taxon>Tracheophyta</taxon>
        <taxon>Spermatophyta</taxon>
        <taxon>Magnoliopsida</taxon>
        <taxon>Liliopsida</taxon>
        <taxon>Acoraceae</taxon>
        <taxon>Acorus</taxon>
    </lineage>
</organism>
<dbReference type="GO" id="GO:0005052">
    <property type="term" value="F:peroxisome matrix targeting signal-1 binding"/>
    <property type="evidence" value="ECO:0007669"/>
    <property type="project" value="TreeGrafter"/>
</dbReference>
<dbReference type="InterPro" id="IPR019734">
    <property type="entry name" value="TPR_rpt"/>
</dbReference>
<evidence type="ECO:0000256" key="1">
    <source>
        <dbReference type="ARBA" id="ARBA00004275"/>
    </source>
</evidence>
<dbReference type="SUPFAM" id="SSF48452">
    <property type="entry name" value="TPR-like"/>
    <property type="match status" value="2"/>
</dbReference>
<comment type="subcellular location">
    <subcellularLocation>
        <location evidence="2">Cytoplasm</location>
    </subcellularLocation>
    <subcellularLocation>
        <location evidence="1">Peroxisome</location>
    </subcellularLocation>
</comment>
<evidence type="ECO:0000256" key="2">
    <source>
        <dbReference type="ARBA" id="ARBA00004496"/>
    </source>
</evidence>
<evidence type="ECO:0000256" key="3">
    <source>
        <dbReference type="ARBA" id="ARBA00005348"/>
    </source>
</evidence>
<dbReference type="GO" id="GO:0005778">
    <property type="term" value="C:peroxisomal membrane"/>
    <property type="evidence" value="ECO:0007669"/>
    <property type="project" value="TreeGrafter"/>
</dbReference>
<sequence length="752" mass="84634">MAMRDLVTGGAACAVPGTSAPANPFGALANAIIGSSGKAQELKGLPGTSITVPNGAPDFQSEFPLTALPGSEYDNQQYHHPNSQSSEFLRGFHSANHGDLAEAWDEIHRPPLSSLSQGREAQAQFSEFEQIYDSGASSHGQLILDGPPQRVLFNFLHAFVESSHSKIPFRPVALPLLGLSEGDKQCIRDRSTIMGRHFFADMNEDYADAQVKTLLHSLDIDSDHRMKEPMRGTYPEFEEYWNESQGAVRPYMPHAANRWVAEFSQNRAHDDPEVWANSFERLYGANNWASEFEQNSKFLQFVSKMSRGEVIFNDNQVKAAMGSLSGDWAEEYQAQYKSDSGSWAEQFAKENLSRGPDTWANEFANERVLLEEDKWVDEFSRLHVQDWGEEFAQEFSDVVDKWADSYDSFLNEQIVISRQRSGSSKSVYVFSDMNPYVGHPNPLKEGQELFRKDLLSEAVLALEAEVLKNPNNAEGWRLLGITHAENDDDQQAAEDLAVDGLEFVSMSLAARYFFGLSKILHFAIASMMRAREVDPTNLEVLLALGVSHTNELEQMEALRYLYSWLQHHPKYGTLATPQQADSLYYADVARLFNEAAQLSPQDADVHIVLGVLYNLSREYDKAIAAFQTALKLKPHDYSLWNKLGATQANSVQSEDAIFAYQQIALWYCDNTGAALDLKPNYVRAWANMGISYANQGRYEESIRYYVRALAMNPKADNAWQYLRISLSCASRNDMLEACDLRNLDALQKEFPL</sequence>
<protein>
    <submittedName>
        <fullName evidence="9">Peroxisome biogenesis protein 5</fullName>
    </submittedName>
</protein>
<dbReference type="InterPro" id="IPR011990">
    <property type="entry name" value="TPR-like_helical_dom_sf"/>
</dbReference>
<evidence type="ECO:0000256" key="8">
    <source>
        <dbReference type="PROSITE-ProRule" id="PRU00339"/>
    </source>
</evidence>
<reference evidence="9" key="1">
    <citation type="journal article" date="2023" name="Nat. Commun.">
        <title>Diploid and tetraploid genomes of Acorus and the evolution of monocots.</title>
        <authorList>
            <person name="Ma L."/>
            <person name="Liu K.W."/>
            <person name="Li Z."/>
            <person name="Hsiao Y.Y."/>
            <person name="Qi Y."/>
            <person name="Fu T."/>
            <person name="Tang G.D."/>
            <person name="Zhang D."/>
            <person name="Sun W.H."/>
            <person name="Liu D.K."/>
            <person name="Li Y."/>
            <person name="Chen G.Z."/>
            <person name="Liu X.D."/>
            <person name="Liao X.Y."/>
            <person name="Jiang Y.T."/>
            <person name="Yu X."/>
            <person name="Hao Y."/>
            <person name="Huang J."/>
            <person name="Zhao X.W."/>
            <person name="Ke S."/>
            <person name="Chen Y.Y."/>
            <person name="Wu W.L."/>
            <person name="Hsu J.L."/>
            <person name="Lin Y.F."/>
            <person name="Huang M.D."/>
            <person name="Li C.Y."/>
            <person name="Huang L."/>
            <person name="Wang Z.W."/>
            <person name="Zhao X."/>
            <person name="Zhong W.Y."/>
            <person name="Peng D.H."/>
            <person name="Ahmad S."/>
            <person name="Lan S."/>
            <person name="Zhang J.S."/>
            <person name="Tsai W.C."/>
            <person name="Van de Peer Y."/>
            <person name="Liu Z.J."/>
        </authorList>
    </citation>
    <scope>NUCLEOTIDE SEQUENCE</scope>
    <source>
        <strain evidence="9">CP</strain>
    </source>
</reference>
<accession>A0AAV9EBR5</accession>
<dbReference type="Proteomes" id="UP001180020">
    <property type="component" value="Unassembled WGS sequence"/>
</dbReference>
<keyword evidence="6 8" id="KW-0802">TPR repeat</keyword>
<comment type="similarity">
    <text evidence="3">Belongs to the peroxisomal targeting signal receptor family.</text>
</comment>
<dbReference type="PROSITE" id="PS50293">
    <property type="entry name" value="TPR_REGION"/>
    <property type="match status" value="2"/>
</dbReference>
<evidence type="ECO:0000313" key="10">
    <source>
        <dbReference type="Proteomes" id="UP001180020"/>
    </source>
</evidence>
<dbReference type="PANTHER" id="PTHR10130:SF0">
    <property type="entry name" value="GH08708P"/>
    <property type="match status" value="1"/>
</dbReference>
<dbReference type="AlphaFoldDB" id="A0AAV9EBR5"/>
<dbReference type="Pfam" id="PF13432">
    <property type="entry name" value="TPR_16"/>
    <property type="match status" value="1"/>
</dbReference>
<keyword evidence="10" id="KW-1185">Reference proteome</keyword>
<dbReference type="PANTHER" id="PTHR10130">
    <property type="entry name" value="PEROXISOMAL TARGETING SIGNAL 1 RECEPTOR PEX5"/>
    <property type="match status" value="1"/>
</dbReference>
<dbReference type="Pfam" id="PF00515">
    <property type="entry name" value="TPR_1"/>
    <property type="match status" value="2"/>
</dbReference>
<dbReference type="InterPro" id="IPR024111">
    <property type="entry name" value="PEX5/PEX5L"/>
</dbReference>
<name>A0AAV9EBR5_ACOCL</name>
<dbReference type="GO" id="GO:0016560">
    <property type="term" value="P:protein import into peroxisome matrix, docking"/>
    <property type="evidence" value="ECO:0007669"/>
    <property type="project" value="TreeGrafter"/>
</dbReference>
<feature type="repeat" description="TPR" evidence="8">
    <location>
        <begin position="603"/>
        <end position="636"/>
    </location>
</feature>
<evidence type="ECO:0000256" key="4">
    <source>
        <dbReference type="ARBA" id="ARBA00022490"/>
    </source>
</evidence>
<reference evidence="9" key="2">
    <citation type="submission" date="2023-06" db="EMBL/GenBank/DDBJ databases">
        <authorList>
            <person name="Ma L."/>
            <person name="Liu K.-W."/>
            <person name="Li Z."/>
            <person name="Hsiao Y.-Y."/>
            <person name="Qi Y."/>
            <person name="Fu T."/>
            <person name="Tang G."/>
            <person name="Zhang D."/>
            <person name="Sun W.-H."/>
            <person name="Liu D.-K."/>
            <person name="Li Y."/>
            <person name="Chen G.-Z."/>
            <person name="Liu X.-D."/>
            <person name="Liao X.-Y."/>
            <person name="Jiang Y.-T."/>
            <person name="Yu X."/>
            <person name="Hao Y."/>
            <person name="Huang J."/>
            <person name="Zhao X.-W."/>
            <person name="Ke S."/>
            <person name="Chen Y.-Y."/>
            <person name="Wu W.-L."/>
            <person name="Hsu J.-L."/>
            <person name="Lin Y.-F."/>
            <person name="Huang M.-D."/>
            <person name="Li C.-Y."/>
            <person name="Huang L."/>
            <person name="Wang Z.-W."/>
            <person name="Zhao X."/>
            <person name="Zhong W.-Y."/>
            <person name="Peng D.-H."/>
            <person name="Ahmad S."/>
            <person name="Lan S."/>
            <person name="Zhang J.-S."/>
            <person name="Tsai W.-C."/>
            <person name="Van De Peer Y."/>
            <person name="Liu Z.-J."/>
        </authorList>
    </citation>
    <scope>NUCLEOTIDE SEQUENCE</scope>
    <source>
        <strain evidence="9">CP</strain>
        <tissue evidence="9">Leaves</tissue>
    </source>
</reference>
<dbReference type="SMART" id="SM00028">
    <property type="entry name" value="TPR"/>
    <property type="match status" value="2"/>
</dbReference>
<proteinExistence type="inferred from homology"/>
<dbReference type="EMBL" id="JAUJYO010000008">
    <property type="protein sequence ID" value="KAK1310946.1"/>
    <property type="molecule type" value="Genomic_DNA"/>
</dbReference>
<comment type="caution">
    <text evidence="9">The sequence shown here is derived from an EMBL/GenBank/DDBJ whole genome shotgun (WGS) entry which is preliminary data.</text>
</comment>
<dbReference type="GO" id="GO:0005829">
    <property type="term" value="C:cytosol"/>
    <property type="evidence" value="ECO:0007669"/>
    <property type="project" value="TreeGrafter"/>
</dbReference>
<keyword evidence="7" id="KW-0576">Peroxisome</keyword>
<keyword evidence="4" id="KW-0963">Cytoplasm</keyword>